<evidence type="ECO:0000256" key="2">
    <source>
        <dbReference type="SAM" id="Phobius"/>
    </source>
</evidence>
<feature type="region of interest" description="Disordered" evidence="1">
    <location>
        <begin position="659"/>
        <end position="688"/>
    </location>
</feature>
<proteinExistence type="predicted"/>
<keyword evidence="2" id="KW-1133">Transmembrane helix</keyword>
<feature type="transmembrane region" description="Helical" evidence="2">
    <location>
        <begin position="220"/>
        <end position="242"/>
    </location>
</feature>
<reference evidence="3 4" key="1">
    <citation type="journal article" date="2019" name="Int. J. Syst. Evol. Microbiol.">
        <title>Bifidobacterium jacchi sp. nov., isolated from the faeces of a baby common marmoset (Callithrix jacchus).</title>
        <authorList>
            <person name="Modesto M."/>
            <person name="Watanabe K."/>
            <person name="Arita M."/>
            <person name="Satti M."/>
            <person name="Oki K."/>
            <person name="Sciavilla P."/>
            <person name="Patavino C."/>
            <person name="Camma C."/>
            <person name="Michelini S."/>
            <person name="Sgorbati B."/>
            <person name="Mattarelli P."/>
        </authorList>
    </citation>
    <scope>NUCLEOTIDE SEQUENCE [LARGE SCALE GENOMIC DNA]</scope>
    <source>
        <strain evidence="3 4">MRM 9.3</strain>
    </source>
</reference>
<keyword evidence="4" id="KW-1185">Reference proteome</keyword>
<feature type="region of interest" description="Disordered" evidence="1">
    <location>
        <begin position="1"/>
        <end position="24"/>
    </location>
</feature>
<comment type="caution">
    <text evidence="3">The sequence shown here is derived from an EMBL/GenBank/DDBJ whole genome shotgun (WGS) entry which is preliminary data.</text>
</comment>
<feature type="compositionally biased region" description="Basic residues" evidence="1">
    <location>
        <begin position="8"/>
        <end position="18"/>
    </location>
</feature>
<dbReference type="Proteomes" id="UP000326336">
    <property type="component" value="Unassembled WGS sequence"/>
</dbReference>
<dbReference type="OrthoDB" id="3185166at2"/>
<accession>A0A5N5REH4</accession>
<feature type="compositionally biased region" description="Gly residues" evidence="1">
    <location>
        <begin position="621"/>
        <end position="632"/>
    </location>
</feature>
<evidence type="ECO:0000313" key="4">
    <source>
        <dbReference type="Proteomes" id="UP000326336"/>
    </source>
</evidence>
<protein>
    <submittedName>
        <fullName evidence="3">Tetratricopeptide repeat protein</fullName>
    </submittedName>
</protein>
<dbReference type="EMBL" id="RQSP01000059">
    <property type="protein sequence ID" value="KAB5604514.1"/>
    <property type="molecule type" value="Genomic_DNA"/>
</dbReference>
<dbReference type="SUPFAM" id="SSF48452">
    <property type="entry name" value="TPR-like"/>
    <property type="match status" value="1"/>
</dbReference>
<dbReference type="InterPro" id="IPR011990">
    <property type="entry name" value="TPR-like_helical_dom_sf"/>
</dbReference>
<keyword evidence="2" id="KW-0812">Transmembrane</keyword>
<evidence type="ECO:0000256" key="1">
    <source>
        <dbReference type="SAM" id="MobiDB-lite"/>
    </source>
</evidence>
<feature type="region of interest" description="Disordered" evidence="1">
    <location>
        <begin position="582"/>
        <end position="632"/>
    </location>
</feature>
<sequence>MSTYSSRSSRRRDHRPARHGIGGDADRGRFMLDALRRSLAAFNPFSAHRGDDAGKDMPDMLAKQAVTLGRLVKRRIYDDLTWPGTKLRFGWAQLDGRREPALALGVFSDRDRFAQIALADERGRVFAGGETDMDTDGLEPRFLFGKESRLRLPDGTRFGHVAADPGRMLDVIEGGMVGREQSGRMCWLASWLKTGGRYTIEQVRMPLPRELRYDLEYRDAIAVGFFAAYFIPAIEGLLFGFGSGNIFRRLNREAPMGAIRRCLRDMLDAKAHGMRASGLEEHFADLMHEAGALDDVPGLAAVHGAEPLHPYTSSYSGNYFFTWDTDLAFADVLRTLRIEGNLNRFTAVSAWLERNARIGCRPTENDVTRAQAARIDRRLLDNPALAALRTDESAERHVDLDDGAAAIGRLMDEARRQARQIAASSVDPFASGDSAAAAAAASADAVSDDEWTYRQTMSVLLRRLRLPYRFDVEFRSNLNGGDAAVAFTAAGASLMPSTRYDETRGDWVTLTDTQRATMGAEYNLRVGLIMAALAFAANDRVRRVSLHIDSIGLEEAIAEQNSAIEEVLSRVVRTFERMGGVGAGYSGSKSDPKDGDVHGDTALSSMARHGEGAAIGDGVDGDGGGAGDGAVGGGADVADRGVGGGADGIADDAGADRDAVHGTREAAGGDAAGSTVGDGDDGDDSIDSRFADLMQGIDFDETAFNVPQGDQDGLSDITYAGTSEDVPFASIDDLNALASGETQEGSENDGDGARADAAGGDGGANPLAQLRRNPTVRTLVTVTFTREAFLARMGHDGLAHPAHTYEMFDATMERDGMGALKPTEASFDLRDARFAPAGAQEEPELSDTTFDPAVARVLGTPDAAGLSIQRADLLQRAVAEFHRLAADSDMPSVLKARAAMALVNRIADPELTELAPKATSALIDGEDTPDFVFDLTRNLNRERLKARDLLFSGQVDQAIETIGTQVDRLDAMFAAGPNVPRYFNSYAERVIYNRMFAISGERTVLIPDDLFYAHMELADVLSQIKGAKAALAHLNAMVAYAPAYPLSHMKLAIQLGRMEDWDSARAACLNALQVSLDRDDAAFAYYRLAYAEWMRDHFDVAVAAYIMSDHIAPGQIGALESELRELMTRADSQCIPVPDGVESAAETLTSHDIPVWPHTQASTIVRRAARVCVDGGLFVPARTLSVACARMNDDDGGIDVVQTQFLRSLNA</sequence>
<evidence type="ECO:0000313" key="3">
    <source>
        <dbReference type="EMBL" id="KAB5604514.1"/>
    </source>
</evidence>
<feature type="compositionally biased region" description="Basic and acidic residues" evidence="1">
    <location>
        <begin position="590"/>
        <end position="599"/>
    </location>
</feature>
<feature type="region of interest" description="Disordered" evidence="1">
    <location>
        <begin position="740"/>
        <end position="768"/>
    </location>
</feature>
<feature type="compositionally biased region" description="Low complexity" evidence="1">
    <location>
        <begin position="666"/>
        <end position="677"/>
    </location>
</feature>
<name>A0A5N5REH4_9BIFI</name>
<organism evidence="3 4">
    <name type="scientific">Bifidobacterium jacchi</name>
    <dbReference type="NCBI Taxonomy" id="2490545"/>
    <lineage>
        <taxon>Bacteria</taxon>
        <taxon>Bacillati</taxon>
        <taxon>Actinomycetota</taxon>
        <taxon>Actinomycetes</taxon>
        <taxon>Bifidobacteriales</taxon>
        <taxon>Bifidobacteriaceae</taxon>
        <taxon>Bifidobacterium</taxon>
    </lineage>
</organism>
<dbReference type="Gene3D" id="1.25.40.10">
    <property type="entry name" value="Tetratricopeptide repeat domain"/>
    <property type="match status" value="1"/>
</dbReference>
<keyword evidence="2" id="KW-0472">Membrane</keyword>
<dbReference type="AlphaFoldDB" id="A0A5N5REH4"/>
<gene>
    <name evidence="3" type="ORF">EHS19_09870</name>
</gene>